<keyword evidence="11" id="KW-0325">Glycoprotein</keyword>
<proteinExistence type="inferred from homology"/>
<dbReference type="GO" id="GO:0005576">
    <property type="term" value="C:extracellular region"/>
    <property type="evidence" value="ECO:0007669"/>
    <property type="project" value="UniProtKB-SubCell"/>
</dbReference>
<evidence type="ECO:0000256" key="4">
    <source>
        <dbReference type="ARBA" id="ARBA00011245"/>
    </source>
</evidence>
<dbReference type="InParanoid" id="A8NSV8"/>
<keyword evidence="6" id="KW-0964">Secreted</keyword>
<dbReference type="PANTHER" id="PTHR11552">
    <property type="entry name" value="GLUCOSE-METHANOL-CHOLINE GMC OXIDOREDUCTASE"/>
    <property type="match status" value="1"/>
</dbReference>
<keyword evidence="8 20" id="KW-0732">Signal</keyword>
<dbReference type="VEuPathDB" id="FungiDB:CC1G_12261"/>
<evidence type="ECO:0000256" key="7">
    <source>
        <dbReference type="ARBA" id="ARBA00022630"/>
    </source>
</evidence>
<comment type="function">
    <text evidence="12">Catalyzes the single-oxidation or sequential double oxidation reaction of carbohydrates primarily at carbon-2 and/or carbon-3 with the concomitant reduction of the flavin. The enzyme exhibits a broad sugar substrate specificity, oxidizing different aldopyranoses to the corresponding C-1, C-2, C-3 or C-1,2, C-2,3 and C-3,4 (di)dehydro sugars with substrate-specific regioselectivity. Accepts only a narrow range of electron acceptors such as substituted benzoquinones and complexed metal ions and reacts extremely slowly with O(2) as acceptor. May play a role in the natural recycling of plant matter by oxidizing all major monosaccharides in lignocellulose and by reducing quinone compounds or reactive radical species generated during lignin depolymerization.</text>
</comment>
<keyword evidence="23" id="KW-1185">Reference proteome</keyword>
<comment type="catalytic activity">
    <reaction evidence="17">
        <text>a pyranoside + acceptor = a pyranosid-3,4-diulose + reduced acceptor.</text>
        <dbReference type="EC" id="1.1.99.29"/>
    </reaction>
</comment>
<dbReference type="OrthoDB" id="269227at2759"/>
<evidence type="ECO:0000256" key="3">
    <source>
        <dbReference type="ARBA" id="ARBA00010790"/>
    </source>
</evidence>
<evidence type="ECO:0000256" key="16">
    <source>
        <dbReference type="ARBA" id="ARBA00034050"/>
    </source>
</evidence>
<evidence type="ECO:0000256" key="14">
    <source>
        <dbReference type="ARBA" id="ARBA00034010"/>
    </source>
</evidence>
<comment type="subunit">
    <text evidence="4">Monomer.</text>
</comment>
<evidence type="ECO:0000256" key="11">
    <source>
        <dbReference type="ARBA" id="ARBA00023180"/>
    </source>
</evidence>
<protein>
    <recommendedName>
        <fullName evidence="5">pyranose dehydrogenase (acceptor)</fullName>
        <ecNumber evidence="5">1.1.99.29</ecNumber>
    </recommendedName>
</protein>
<evidence type="ECO:0000256" key="6">
    <source>
        <dbReference type="ARBA" id="ARBA00022525"/>
    </source>
</evidence>
<comment type="catalytic activity">
    <reaction evidence="15">
        <text>pyranose + acceptor = pyranos-3-ulose + reduced acceptor.</text>
        <dbReference type="EC" id="1.1.99.29"/>
    </reaction>
</comment>
<evidence type="ECO:0000256" key="15">
    <source>
        <dbReference type="ARBA" id="ARBA00034029"/>
    </source>
</evidence>
<evidence type="ECO:0000256" key="18">
    <source>
        <dbReference type="PIRSR" id="PIRSR000137-1"/>
    </source>
</evidence>
<evidence type="ECO:0000256" key="20">
    <source>
        <dbReference type="SAM" id="SignalP"/>
    </source>
</evidence>
<comment type="catalytic activity">
    <reaction evidence="16">
        <text>a pyranoside + acceptor = a pyranosid-3-ulose + reduced acceptor.</text>
        <dbReference type="EC" id="1.1.99.29"/>
    </reaction>
</comment>
<evidence type="ECO:0000256" key="2">
    <source>
        <dbReference type="ARBA" id="ARBA00004613"/>
    </source>
</evidence>
<evidence type="ECO:0000256" key="8">
    <source>
        <dbReference type="ARBA" id="ARBA00022729"/>
    </source>
</evidence>
<dbReference type="EMBL" id="AACS02000008">
    <property type="protein sequence ID" value="EAU85704.2"/>
    <property type="molecule type" value="Genomic_DNA"/>
</dbReference>
<evidence type="ECO:0000256" key="12">
    <source>
        <dbReference type="ARBA" id="ARBA00024699"/>
    </source>
</evidence>
<dbReference type="InterPro" id="IPR007867">
    <property type="entry name" value="GMC_OxRtase_C"/>
</dbReference>
<accession>A8NSV8</accession>
<dbReference type="Gene3D" id="3.50.50.60">
    <property type="entry name" value="FAD/NAD(P)-binding domain"/>
    <property type="match status" value="1"/>
</dbReference>
<evidence type="ECO:0000313" key="23">
    <source>
        <dbReference type="Proteomes" id="UP000001861"/>
    </source>
</evidence>
<keyword evidence="10" id="KW-0560">Oxidoreductase</keyword>
<dbReference type="Pfam" id="PF00732">
    <property type="entry name" value="GMC_oxred_N"/>
    <property type="match status" value="1"/>
</dbReference>
<comment type="similarity">
    <text evidence="3">Belongs to the GMC oxidoreductase family.</text>
</comment>
<dbReference type="OMA" id="FHATKEV"/>
<evidence type="ECO:0000256" key="17">
    <source>
        <dbReference type="ARBA" id="ARBA00034059"/>
    </source>
</evidence>
<evidence type="ECO:0000256" key="19">
    <source>
        <dbReference type="PIRSR" id="PIRSR000137-2"/>
    </source>
</evidence>
<dbReference type="Gene3D" id="3.30.560.10">
    <property type="entry name" value="Glucose Oxidase, domain 3"/>
    <property type="match status" value="1"/>
</dbReference>
<feature type="binding site" evidence="19">
    <location>
        <position position="264"/>
    </location>
    <ligand>
        <name>FAD</name>
        <dbReference type="ChEBI" id="CHEBI:57692"/>
    </ligand>
</feature>
<comment type="catalytic activity">
    <reaction evidence="14">
        <text>pyranose + acceptor = pyranos-2,3-diulose + reduced acceptor.</text>
        <dbReference type="EC" id="1.1.99.29"/>
    </reaction>
</comment>
<dbReference type="Pfam" id="PF05199">
    <property type="entry name" value="GMC_oxred_C"/>
    <property type="match status" value="1"/>
</dbReference>
<comment type="caution">
    <text evidence="22">The sequence shown here is derived from an EMBL/GenBank/DDBJ whole genome shotgun (WGS) entry which is preliminary data.</text>
</comment>
<dbReference type="InterPro" id="IPR012132">
    <property type="entry name" value="GMC_OxRdtase"/>
</dbReference>
<dbReference type="GO" id="GO:0050660">
    <property type="term" value="F:flavin adenine dinucleotide binding"/>
    <property type="evidence" value="ECO:0007669"/>
    <property type="project" value="InterPro"/>
</dbReference>
<feature type="signal peptide" evidence="20">
    <location>
        <begin position="1"/>
        <end position="22"/>
    </location>
</feature>
<dbReference type="PANTHER" id="PTHR11552:SF201">
    <property type="entry name" value="GLUCOSE-METHANOL-CHOLINE OXIDOREDUCTASE N-TERMINAL DOMAIN-CONTAINING PROTEIN"/>
    <property type="match status" value="1"/>
</dbReference>
<comment type="cofactor">
    <cofactor evidence="1 19">
        <name>FAD</name>
        <dbReference type="ChEBI" id="CHEBI:57692"/>
    </cofactor>
</comment>
<keyword evidence="7" id="KW-0285">Flavoprotein</keyword>
<feature type="chain" id="PRO_5002727377" description="pyranose dehydrogenase (acceptor)" evidence="20">
    <location>
        <begin position="23"/>
        <end position="592"/>
    </location>
</feature>
<feature type="active site" description="Proton acceptor" evidence="18">
    <location>
        <position position="524"/>
    </location>
</feature>
<dbReference type="GO" id="GO:0033718">
    <property type="term" value="F:pyranose dehydrogenase (acceptor) activity"/>
    <property type="evidence" value="ECO:0007669"/>
    <property type="project" value="UniProtKB-EC"/>
</dbReference>
<dbReference type="AlphaFoldDB" id="A8NSV8"/>
<dbReference type="PIRSF" id="PIRSF000137">
    <property type="entry name" value="Alcohol_oxidase"/>
    <property type="match status" value="1"/>
</dbReference>
<evidence type="ECO:0000256" key="10">
    <source>
        <dbReference type="ARBA" id="ARBA00023002"/>
    </source>
</evidence>
<feature type="active site" description="Proton acceptor" evidence="18">
    <location>
        <position position="568"/>
    </location>
</feature>
<dbReference type="eggNOG" id="KOG1238">
    <property type="taxonomic scope" value="Eukaryota"/>
</dbReference>
<evidence type="ECO:0000256" key="9">
    <source>
        <dbReference type="ARBA" id="ARBA00022827"/>
    </source>
</evidence>
<comment type="catalytic activity">
    <reaction evidence="13">
        <text>pyranose + acceptor = pyranos-2-ulose + reduced acceptor.</text>
        <dbReference type="EC" id="1.1.99.29"/>
    </reaction>
</comment>
<evidence type="ECO:0000259" key="21">
    <source>
        <dbReference type="PROSITE" id="PS00624"/>
    </source>
</evidence>
<dbReference type="HOGENOM" id="CLU_002865_6_3_1"/>
<gene>
    <name evidence="22" type="ORF">CC1G_12261</name>
</gene>
<evidence type="ECO:0000313" key="22">
    <source>
        <dbReference type="EMBL" id="EAU85704.2"/>
    </source>
</evidence>
<dbReference type="SUPFAM" id="SSF51905">
    <property type="entry name" value="FAD/NAD(P)-binding domain"/>
    <property type="match status" value="1"/>
</dbReference>
<dbReference type="InterPro" id="IPR000172">
    <property type="entry name" value="GMC_OxRdtase_N"/>
</dbReference>
<evidence type="ECO:0000256" key="13">
    <source>
        <dbReference type="ARBA" id="ARBA00033986"/>
    </source>
</evidence>
<organism evidence="22 23">
    <name type="scientific">Coprinopsis cinerea (strain Okayama-7 / 130 / ATCC MYA-4618 / FGSC 9003)</name>
    <name type="common">Inky cap fungus</name>
    <name type="synonym">Hormographiella aspergillata</name>
    <dbReference type="NCBI Taxonomy" id="240176"/>
    <lineage>
        <taxon>Eukaryota</taxon>
        <taxon>Fungi</taxon>
        <taxon>Dikarya</taxon>
        <taxon>Basidiomycota</taxon>
        <taxon>Agaricomycotina</taxon>
        <taxon>Agaricomycetes</taxon>
        <taxon>Agaricomycetidae</taxon>
        <taxon>Agaricales</taxon>
        <taxon>Agaricineae</taxon>
        <taxon>Psathyrellaceae</taxon>
        <taxon>Coprinopsis</taxon>
    </lineage>
</organism>
<evidence type="ECO:0000256" key="5">
    <source>
        <dbReference type="ARBA" id="ARBA00013177"/>
    </source>
</evidence>
<dbReference type="PROSITE" id="PS00624">
    <property type="entry name" value="GMC_OXRED_2"/>
    <property type="match status" value="1"/>
</dbReference>
<comment type="subcellular location">
    <subcellularLocation>
        <location evidence="2">Secreted</location>
    </subcellularLocation>
</comment>
<dbReference type="Proteomes" id="UP000001861">
    <property type="component" value="Unassembled WGS sequence"/>
</dbReference>
<keyword evidence="9 19" id="KW-0274">FAD</keyword>
<dbReference type="EC" id="1.1.99.29" evidence="5"/>
<sequence length="592" mass="63988">MLNISLTSVIFLIQLLTLPVCAVIVDSYRALPKTNYDFVIVGGGNAGAVLAHRLSTNPRWKVLVIEAGPTHEGVFNSRVPGLVASLQNTIHDWNLTSTPQAGLNNRVLPLARGHILGGSSSINGQFYTRGSSSDYDRWARVTGDSGWSWKNILPYFKKNEKWAVSADGHDTTGQYDPKVHGTDGMVSVSVVGAPQTVDAKVIQASKELGGDYAYVLDMNDGNQLGIGWTQLTVGKGERSSAATTYLAPKYANRRNLHVLVDHRVTKLVNSGKKGNIPSLRTVQFSSRNEPASTLEVTASKEVILSAGTYGTPQILLLSGVGDSAELRAKNIDVVVNLPSVGKNLTDHPLLPLVWSLGVPGTVQPTPELQVEWQAEWNASRTGPLTGVGTNHLGWVRIPSDSEIWKEHEDPSSGRHTPHIEFGFSGMSIYPSPPAMMVPVIIPVQPASRGSVTLASSDPFSDPLIDVGFLSSPFDLFTFKYGVSSLKRFFDAPAWKEYNLTLVGVPEGEAELEEFIRNTVSSGAHPVGTAAMSSRGAQWGVVDPDLKLKKAEGVRIVDCSVMTYVPAGHTMAPVYAVAERVSDLIWDTWSRTN</sequence>
<name>A8NSV8_COPC7</name>
<reference evidence="22 23" key="1">
    <citation type="journal article" date="2010" name="Proc. Natl. Acad. Sci. U.S.A.">
        <title>Insights into evolution of multicellular fungi from the assembled chromosomes of the mushroom Coprinopsis cinerea (Coprinus cinereus).</title>
        <authorList>
            <person name="Stajich J.E."/>
            <person name="Wilke S.K."/>
            <person name="Ahren D."/>
            <person name="Au C.H."/>
            <person name="Birren B.W."/>
            <person name="Borodovsky M."/>
            <person name="Burns C."/>
            <person name="Canback B."/>
            <person name="Casselton L.A."/>
            <person name="Cheng C.K."/>
            <person name="Deng J."/>
            <person name="Dietrich F.S."/>
            <person name="Fargo D.C."/>
            <person name="Farman M.L."/>
            <person name="Gathman A.C."/>
            <person name="Goldberg J."/>
            <person name="Guigo R."/>
            <person name="Hoegger P.J."/>
            <person name="Hooker J.B."/>
            <person name="Huggins A."/>
            <person name="James T.Y."/>
            <person name="Kamada T."/>
            <person name="Kilaru S."/>
            <person name="Kodira C."/>
            <person name="Kues U."/>
            <person name="Kupfer D."/>
            <person name="Kwan H.S."/>
            <person name="Lomsadze A."/>
            <person name="Li W."/>
            <person name="Lilly W.W."/>
            <person name="Ma L.J."/>
            <person name="Mackey A.J."/>
            <person name="Manning G."/>
            <person name="Martin F."/>
            <person name="Muraguchi H."/>
            <person name="Natvig D.O."/>
            <person name="Palmerini H."/>
            <person name="Ramesh M.A."/>
            <person name="Rehmeyer C.J."/>
            <person name="Roe B.A."/>
            <person name="Shenoy N."/>
            <person name="Stanke M."/>
            <person name="Ter-Hovhannisyan V."/>
            <person name="Tunlid A."/>
            <person name="Velagapudi R."/>
            <person name="Vision T.J."/>
            <person name="Zeng Q."/>
            <person name="Zolan M.E."/>
            <person name="Pukkila P.J."/>
        </authorList>
    </citation>
    <scope>NUCLEOTIDE SEQUENCE [LARGE SCALE GENOMIC DNA]</scope>
    <source>
        <strain evidence="23">Okayama-7 / 130 / ATCC MYA-4618 / FGSC 9003</strain>
    </source>
</reference>
<dbReference type="GeneID" id="6012641"/>
<evidence type="ECO:0000256" key="1">
    <source>
        <dbReference type="ARBA" id="ARBA00001974"/>
    </source>
</evidence>
<feature type="domain" description="Glucose-methanol-choline oxidoreductase N-terminal" evidence="21">
    <location>
        <begin position="307"/>
        <end position="321"/>
    </location>
</feature>
<dbReference type="InterPro" id="IPR036188">
    <property type="entry name" value="FAD/NAD-bd_sf"/>
</dbReference>
<dbReference type="SUPFAM" id="SSF54373">
    <property type="entry name" value="FAD-linked reductases, C-terminal domain"/>
    <property type="match status" value="1"/>
</dbReference>
<dbReference type="KEGG" id="cci:CC1G_12261"/>
<dbReference type="RefSeq" id="XP_001836102.2">
    <property type="nucleotide sequence ID" value="XM_001836050.2"/>
</dbReference>